<sequence length="226" mass="25360">MNDDKSLFRIRFYVNNQKARLTLGFLPVTGWKNRELSHSHCYYVALFPGALILLNSILSIVPIVVVAVLYTIILIKALKKVKEINAGSKSTPANKQSMRLYKGNTNFNKNHKAIDKIRRSSSFNGSVTSKKSEELTIRSMSIDNFKEISINSISIKIAHKLGHESANSISTLNSSVENSNVRIKNDPKYIYKCESGPKDSKKAKAKEATKWRAVYIVMLTTGSFIT</sequence>
<organism evidence="2 3">
    <name type="scientific">Leptidea sinapis</name>
    <dbReference type="NCBI Taxonomy" id="189913"/>
    <lineage>
        <taxon>Eukaryota</taxon>
        <taxon>Metazoa</taxon>
        <taxon>Ecdysozoa</taxon>
        <taxon>Arthropoda</taxon>
        <taxon>Hexapoda</taxon>
        <taxon>Insecta</taxon>
        <taxon>Pterygota</taxon>
        <taxon>Neoptera</taxon>
        <taxon>Endopterygota</taxon>
        <taxon>Lepidoptera</taxon>
        <taxon>Glossata</taxon>
        <taxon>Ditrysia</taxon>
        <taxon>Papilionoidea</taxon>
        <taxon>Pieridae</taxon>
        <taxon>Dismorphiinae</taxon>
        <taxon>Leptidea</taxon>
    </lineage>
</organism>
<keyword evidence="1" id="KW-1133">Transmembrane helix</keyword>
<evidence type="ECO:0000256" key="1">
    <source>
        <dbReference type="SAM" id="Phobius"/>
    </source>
</evidence>
<keyword evidence="3" id="KW-1185">Reference proteome</keyword>
<keyword evidence="1" id="KW-0812">Transmembrane</keyword>
<dbReference type="EMBL" id="FZQP02006877">
    <property type="protein sequence ID" value="VVD04651.1"/>
    <property type="molecule type" value="Genomic_DNA"/>
</dbReference>
<protein>
    <recommendedName>
        <fullName evidence="4">G-protein coupled receptors family 1 profile domain-containing protein</fullName>
    </recommendedName>
</protein>
<feature type="transmembrane region" description="Helical" evidence="1">
    <location>
        <begin position="42"/>
        <end position="75"/>
    </location>
</feature>
<keyword evidence="1" id="KW-0472">Membrane</keyword>
<proteinExistence type="predicted"/>
<evidence type="ECO:0008006" key="4">
    <source>
        <dbReference type="Google" id="ProtNLM"/>
    </source>
</evidence>
<evidence type="ECO:0000313" key="2">
    <source>
        <dbReference type="EMBL" id="VVD04651.1"/>
    </source>
</evidence>
<dbReference type="AlphaFoldDB" id="A0A5E4R2D2"/>
<gene>
    <name evidence="2" type="ORF">LSINAPIS_LOCUS14359</name>
</gene>
<evidence type="ECO:0000313" key="3">
    <source>
        <dbReference type="Proteomes" id="UP000324832"/>
    </source>
</evidence>
<reference evidence="2 3" key="1">
    <citation type="submission" date="2017-07" db="EMBL/GenBank/DDBJ databases">
        <authorList>
            <person name="Talla V."/>
            <person name="Backstrom N."/>
        </authorList>
    </citation>
    <scope>NUCLEOTIDE SEQUENCE [LARGE SCALE GENOMIC DNA]</scope>
</reference>
<name>A0A5E4R2D2_9NEOP</name>
<accession>A0A5E4R2D2</accession>
<dbReference type="Proteomes" id="UP000324832">
    <property type="component" value="Unassembled WGS sequence"/>
</dbReference>